<dbReference type="GO" id="GO:0019379">
    <property type="term" value="P:sulfate assimilation, phosphoadenylyl sulfate reduction by phosphoadenylyl-sulfate reductase (thioredoxin)"/>
    <property type="evidence" value="ECO:0007669"/>
    <property type="project" value="UniProtKB-UniRule"/>
</dbReference>
<comment type="pathway">
    <text evidence="3 4">Sulfur metabolism; hydrogen sulfide biosynthesis; sulfite from sulfate.</text>
</comment>
<dbReference type="NCBIfam" id="TIGR00434">
    <property type="entry name" value="cysH"/>
    <property type="match status" value="1"/>
</dbReference>
<dbReference type="GO" id="GO:0043866">
    <property type="term" value="F:adenylyl-sulfate reductase (thioredoxin) activity"/>
    <property type="evidence" value="ECO:0007669"/>
    <property type="project" value="UniProtKB-EC"/>
</dbReference>
<comment type="subcellular location">
    <subcellularLocation>
        <location evidence="4">Cytoplasm</location>
    </subcellularLocation>
</comment>
<feature type="binding site" evidence="4">
    <location>
        <position position="116"/>
    </location>
    <ligand>
        <name>[4Fe-4S] cluster</name>
        <dbReference type="ChEBI" id="CHEBI:49883"/>
    </ligand>
</feature>
<dbReference type="Proteomes" id="UP001155034">
    <property type="component" value="Unassembled WGS sequence"/>
</dbReference>
<dbReference type="InterPro" id="IPR004511">
    <property type="entry name" value="PAPS/APS_Rdtase"/>
</dbReference>
<keyword evidence="4" id="KW-0479">Metal-binding</keyword>
<keyword evidence="4" id="KW-0408">Iron</keyword>
<dbReference type="GO" id="GO:0051539">
    <property type="term" value="F:4 iron, 4 sulfur cluster binding"/>
    <property type="evidence" value="ECO:0007669"/>
    <property type="project" value="UniProtKB-UniRule"/>
</dbReference>
<organism evidence="7 8">
    <name type="scientific">Salinibacter ruber</name>
    <dbReference type="NCBI Taxonomy" id="146919"/>
    <lineage>
        <taxon>Bacteria</taxon>
        <taxon>Pseudomonadati</taxon>
        <taxon>Rhodothermota</taxon>
        <taxon>Rhodothermia</taxon>
        <taxon>Rhodothermales</taxon>
        <taxon>Salinibacteraceae</taxon>
        <taxon>Salinibacter</taxon>
    </lineage>
</organism>
<dbReference type="HAMAP" id="MF_00063">
    <property type="entry name" value="CysH"/>
    <property type="match status" value="1"/>
</dbReference>
<comment type="cofactor">
    <cofactor evidence="4">
        <name>[4Fe-4S] cluster</name>
        <dbReference type="ChEBI" id="CHEBI:49883"/>
    </cofactor>
    <text evidence="4">Binds 1 [4Fe-4S] cluster per subunit.</text>
</comment>
<dbReference type="RefSeq" id="WP_259083299.1">
    <property type="nucleotide sequence ID" value="NZ_JANTYZ010000002.1"/>
</dbReference>
<sequence length="248" mass="27896">MGKGGSVDITQRREDLEGAPVKTVLQWTWDTFGDQAAATSSFQSQSVPLLHLISQHVPDLPILFLDTGFHFPETLEFRDQLIDEFGLNVRSLEPRLGHDGFREKYGKLHQRDPNMCCYLNKVEPLEDAMEEYDAWVSGIRRDQTENRAGTPVLQREDDGTLKVCPMVEWTSRDVWTYIDEHDLPKHPLLEEGYLSIGCAPCTQAPGEGDGERGGRWSGSDKTECGLHTDFGEDSENDAEAANSEHDET</sequence>
<protein>
    <recommendedName>
        <fullName evidence="4">Adenosine 5'-phosphosulfate reductase</fullName>
        <shortName evidence="4">APS reductase</shortName>
        <ecNumber evidence="4">1.8.4.10</ecNumber>
    </recommendedName>
    <alternativeName>
        <fullName evidence="4">5'-adenylylsulfate reductase</fullName>
    </alternativeName>
    <alternativeName>
        <fullName evidence="4">Thioredoxin-dependent 5'-adenylylsulfate reductase</fullName>
    </alternativeName>
</protein>
<comment type="catalytic activity">
    <reaction evidence="4">
        <text>[thioredoxin]-disulfide + sulfite + AMP + 2 H(+) = adenosine 5'-phosphosulfate + [thioredoxin]-dithiol</text>
        <dbReference type="Rhea" id="RHEA:21976"/>
        <dbReference type="Rhea" id="RHEA-COMP:10698"/>
        <dbReference type="Rhea" id="RHEA-COMP:10700"/>
        <dbReference type="ChEBI" id="CHEBI:15378"/>
        <dbReference type="ChEBI" id="CHEBI:17359"/>
        <dbReference type="ChEBI" id="CHEBI:29950"/>
        <dbReference type="ChEBI" id="CHEBI:50058"/>
        <dbReference type="ChEBI" id="CHEBI:58243"/>
        <dbReference type="ChEBI" id="CHEBI:456215"/>
        <dbReference type="EC" id="1.8.4.10"/>
    </reaction>
</comment>
<feature type="domain" description="Phosphoadenosine phosphosulphate reductase" evidence="6">
    <location>
        <begin position="37"/>
        <end position="204"/>
    </location>
</feature>
<proteinExistence type="inferred from homology"/>
<dbReference type="AlphaFoldDB" id="A0A9X2R5E5"/>
<comment type="caution">
    <text evidence="7">The sequence shown here is derived from an EMBL/GenBank/DDBJ whole genome shotgun (WGS) entry which is preliminary data.</text>
</comment>
<dbReference type="GO" id="GO:0004604">
    <property type="term" value="F:phosphoadenylyl-sulfate reductase (thioredoxin) activity"/>
    <property type="evidence" value="ECO:0007669"/>
    <property type="project" value="UniProtKB-UniRule"/>
</dbReference>
<evidence type="ECO:0000256" key="4">
    <source>
        <dbReference type="HAMAP-Rule" id="MF_00063"/>
    </source>
</evidence>
<accession>A0A9X2R5E5</accession>
<dbReference type="EMBL" id="JANTYZ010000002">
    <property type="protein sequence ID" value="MCS3864605.1"/>
    <property type="molecule type" value="Genomic_DNA"/>
</dbReference>
<dbReference type="GO" id="GO:0046872">
    <property type="term" value="F:metal ion binding"/>
    <property type="evidence" value="ECO:0007669"/>
    <property type="project" value="UniProtKB-KW"/>
</dbReference>
<evidence type="ECO:0000313" key="7">
    <source>
        <dbReference type="EMBL" id="MCS3864605.1"/>
    </source>
</evidence>
<comment type="similarity">
    <text evidence="1 4">Belongs to the PAPS reductase family. CysH subfamily.</text>
</comment>
<dbReference type="NCBIfam" id="NF002537">
    <property type="entry name" value="PRK02090.1"/>
    <property type="match status" value="1"/>
</dbReference>
<keyword evidence="4" id="KW-0963">Cytoplasm</keyword>
<dbReference type="InterPro" id="IPR014729">
    <property type="entry name" value="Rossmann-like_a/b/a_fold"/>
</dbReference>
<dbReference type="EC" id="1.8.4.10" evidence="4"/>
<evidence type="ECO:0000259" key="6">
    <source>
        <dbReference type="Pfam" id="PF01507"/>
    </source>
</evidence>
<feature type="region of interest" description="Disordered" evidence="5">
    <location>
        <begin position="205"/>
        <end position="248"/>
    </location>
</feature>
<evidence type="ECO:0000256" key="5">
    <source>
        <dbReference type="SAM" id="MobiDB-lite"/>
    </source>
</evidence>
<keyword evidence="4" id="KW-0411">Iron-sulfur</keyword>
<reference evidence="7" key="1">
    <citation type="submission" date="2022-08" db="EMBL/GenBank/DDBJ databases">
        <title>Genomic Encyclopedia of Type Strains, Phase V (KMG-V): Genome sequencing to study the core and pangenomes of soil and plant-associated prokaryotes.</title>
        <authorList>
            <person name="Whitman W."/>
        </authorList>
    </citation>
    <scope>NUCLEOTIDE SEQUENCE</scope>
    <source>
        <strain evidence="7">SP2016B</strain>
    </source>
</reference>
<dbReference type="SUPFAM" id="SSF52402">
    <property type="entry name" value="Adenine nucleotide alpha hydrolases-like"/>
    <property type="match status" value="1"/>
</dbReference>
<evidence type="ECO:0000313" key="8">
    <source>
        <dbReference type="Proteomes" id="UP001155034"/>
    </source>
</evidence>
<dbReference type="Gene3D" id="3.40.50.620">
    <property type="entry name" value="HUPs"/>
    <property type="match status" value="1"/>
</dbReference>
<gene>
    <name evidence="4" type="primary">cysH</name>
    <name evidence="7" type="ORF">GGP82_001151</name>
</gene>
<name>A0A9X2R5E5_9BACT</name>
<feature type="binding site" evidence="4">
    <location>
        <position position="117"/>
    </location>
    <ligand>
        <name>[4Fe-4S] cluster</name>
        <dbReference type="ChEBI" id="CHEBI:49883"/>
    </ligand>
</feature>
<dbReference type="PANTHER" id="PTHR46509">
    <property type="entry name" value="PHOSPHOADENOSINE PHOSPHOSULFATE REDUCTASE"/>
    <property type="match status" value="1"/>
</dbReference>
<dbReference type="GO" id="GO:0005737">
    <property type="term" value="C:cytoplasm"/>
    <property type="evidence" value="ECO:0007669"/>
    <property type="project" value="UniProtKB-SubCell"/>
</dbReference>
<feature type="active site" description="Nucleophile; cysteine thiosulfonate intermediate" evidence="4">
    <location>
        <position position="224"/>
    </location>
</feature>
<keyword evidence="2 4" id="KW-0560">Oxidoreductase</keyword>
<dbReference type="InterPro" id="IPR002500">
    <property type="entry name" value="PAPS_reduct_dom"/>
</dbReference>
<feature type="compositionally biased region" description="Basic and acidic residues" evidence="5">
    <location>
        <begin position="209"/>
        <end position="230"/>
    </location>
</feature>
<evidence type="ECO:0000256" key="1">
    <source>
        <dbReference type="ARBA" id="ARBA00009732"/>
    </source>
</evidence>
<feature type="binding site" evidence="4">
    <location>
        <position position="198"/>
    </location>
    <ligand>
        <name>[4Fe-4S] cluster</name>
        <dbReference type="ChEBI" id="CHEBI:49883"/>
    </ligand>
</feature>
<evidence type="ECO:0000256" key="3">
    <source>
        <dbReference type="ARBA" id="ARBA00024327"/>
    </source>
</evidence>
<comment type="function">
    <text evidence="4">Catalyzes the formation of sulfite from adenosine 5'-phosphosulfate (APS) using thioredoxin as an electron donor.</text>
</comment>
<dbReference type="PIRSF" id="PIRSF000857">
    <property type="entry name" value="PAPS_reductase"/>
    <property type="match status" value="1"/>
</dbReference>
<dbReference type="PANTHER" id="PTHR46509:SF1">
    <property type="entry name" value="PHOSPHOADENOSINE PHOSPHOSULFATE REDUCTASE"/>
    <property type="match status" value="1"/>
</dbReference>
<dbReference type="GO" id="GO:0070814">
    <property type="term" value="P:hydrogen sulfide biosynthetic process"/>
    <property type="evidence" value="ECO:0007669"/>
    <property type="project" value="UniProtKB-UniRule"/>
</dbReference>
<evidence type="ECO:0000256" key="2">
    <source>
        <dbReference type="ARBA" id="ARBA00023002"/>
    </source>
</evidence>
<dbReference type="Pfam" id="PF01507">
    <property type="entry name" value="PAPS_reduct"/>
    <property type="match status" value="1"/>
</dbReference>
<feature type="binding site" evidence="4">
    <location>
        <position position="201"/>
    </location>
    <ligand>
        <name>[4Fe-4S] cluster</name>
        <dbReference type="ChEBI" id="CHEBI:49883"/>
    </ligand>
</feature>
<dbReference type="CDD" id="cd23945">
    <property type="entry name" value="PAPS_reductase"/>
    <property type="match status" value="1"/>
</dbReference>